<evidence type="ECO:0000256" key="2">
    <source>
        <dbReference type="ARBA" id="ARBA00023015"/>
    </source>
</evidence>
<dbReference type="CDD" id="cd05466">
    <property type="entry name" value="PBP2_LTTR_substrate"/>
    <property type="match status" value="1"/>
</dbReference>
<comment type="caution">
    <text evidence="6">The sequence shown here is derived from an EMBL/GenBank/DDBJ whole genome shotgun (WGS) entry which is preliminary data.</text>
</comment>
<dbReference type="InterPro" id="IPR036388">
    <property type="entry name" value="WH-like_DNA-bd_sf"/>
</dbReference>
<dbReference type="GO" id="GO:0003677">
    <property type="term" value="F:DNA binding"/>
    <property type="evidence" value="ECO:0007669"/>
    <property type="project" value="UniProtKB-KW"/>
</dbReference>
<name>A0A1E5LFE8_9BACI</name>
<dbReference type="OrthoDB" id="9803735at2"/>
<dbReference type="FunFam" id="1.10.10.10:FF:000001">
    <property type="entry name" value="LysR family transcriptional regulator"/>
    <property type="match status" value="1"/>
</dbReference>
<proteinExistence type="inferred from homology"/>
<dbReference type="PANTHER" id="PTHR30346:SF0">
    <property type="entry name" value="HCA OPERON TRANSCRIPTIONAL ACTIVATOR HCAR"/>
    <property type="match status" value="1"/>
</dbReference>
<evidence type="ECO:0000313" key="6">
    <source>
        <dbReference type="EMBL" id="OEH92790.1"/>
    </source>
</evidence>
<gene>
    <name evidence="6" type="ORF">BFG57_01990</name>
</gene>
<dbReference type="Pfam" id="PF03466">
    <property type="entry name" value="LysR_substrate"/>
    <property type="match status" value="1"/>
</dbReference>
<dbReference type="SUPFAM" id="SSF46785">
    <property type="entry name" value="Winged helix' DNA-binding domain"/>
    <property type="match status" value="1"/>
</dbReference>
<dbReference type="InterPro" id="IPR005119">
    <property type="entry name" value="LysR_subst-bd"/>
</dbReference>
<evidence type="ECO:0000313" key="7">
    <source>
        <dbReference type="Proteomes" id="UP000095209"/>
    </source>
</evidence>
<organism evidence="6 7">
    <name type="scientific">Bacillus solimangrovi</name>
    <dbReference type="NCBI Taxonomy" id="1305675"/>
    <lineage>
        <taxon>Bacteria</taxon>
        <taxon>Bacillati</taxon>
        <taxon>Bacillota</taxon>
        <taxon>Bacilli</taxon>
        <taxon>Bacillales</taxon>
        <taxon>Bacillaceae</taxon>
        <taxon>Bacillus</taxon>
    </lineage>
</organism>
<dbReference type="PANTHER" id="PTHR30346">
    <property type="entry name" value="TRANSCRIPTIONAL DUAL REGULATOR HCAR-RELATED"/>
    <property type="match status" value="1"/>
</dbReference>
<dbReference type="Gene3D" id="3.40.190.10">
    <property type="entry name" value="Periplasmic binding protein-like II"/>
    <property type="match status" value="2"/>
</dbReference>
<dbReference type="STRING" id="1305675.BFG57_01990"/>
<keyword evidence="3" id="KW-0238">DNA-binding</keyword>
<evidence type="ECO:0000256" key="4">
    <source>
        <dbReference type="ARBA" id="ARBA00023163"/>
    </source>
</evidence>
<sequence length="281" mass="32314">MNLQQLRYFVELVNWNSLSKAAEALYISQPALSKQIKNLEQFLGLTLLNRTSKGIELTDDGERLFHKIKPILIELDSIVQEMSSRRKLRVGALISIGSYFFSSRANKENSYQYSIVFRSTTTELLHLLLNKELDAVIVQDVEQFLHLKSKLIFQEEYLVALSETNQLVEQKEVELLDLIEEKIFIPSSSCESSDLVQKIFKSCDINPKIYKEVQTDSLLNYVGEGQGIAFFPSIQAQKNTKKNIVFKKIKKKPLVRSFYLLTHSNKDTELMGQELTNLLNL</sequence>
<evidence type="ECO:0000256" key="3">
    <source>
        <dbReference type="ARBA" id="ARBA00023125"/>
    </source>
</evidence>
<dbReference type="PRINTS" id="PR00039">
    <property type="entry name" value="HTHLYSR"/>
</dbReference>
<keyword evidence="2" id="KW-0805">Transcription regulation</keyword>
<evidence type="ECO:0000256" key="1">
    <source>
        <dbReference type="ARBA" id="ARBA00009437"/>
    </source>
</evidence>
<dbReference type="PROSITE" id="PS50931">
    <property type="entry name" value="HTH_LYSR"/>
    <property type="match status" value="1"/>
</dbReference>
<dbReference type="GO" id="GO:0032993">
    <property type="term" value="C:protein-DNA complex"/>
    <property type="evidence" value="ECO:0007669"/>
    <property type="project" value="TreeGrafter"/>
</dbReference>
<keyword evidence="7" id="KW-1185">Reference proteome</keyword>
<evidence type="ECO:0000259" key="5">
    <source>
        <dbReference type="PROSITE" id="PS50931"/>
    </source>
</evidence>
<dbReference type="InterPro" id="IPR036390">
    <property type="entry name" value="WH_DNA-bd_sf"/>
</dbReference>
<accession>A0A1E5LFE8</accession>
<dbReference type="SUPFAM" id="SSF53850">
    <property type="entry name" value="Periplasmic binding protein-like II"/>
    <property type="match status" value="1"/>
</dbReference>
<dbReference type="Proteomes" id="UP000095209">
    <property type="component" value="Unassembled WGS sequence"/>
</dbReference>
<reference evidence="6 7" key="1">
    <citation type="submission" date="2016-08" db="EMBL/GenBank/DDBJ databases">
        <title>Genome of Bacillus solimangrovi GH2-4.</title>
        <authorList>
            <person name="Lim S."/>
            <person name="Kim B.-C."/>
        </authorList>
    </citation>
    <scope>NUCLEOTIDE SEQUENCE [LARGE SCALE GENOMIC DNA]</scope>
    <source>
        <strain evidence="6 7">GH2-4</strain>
    </source>
</reference>
<protein>
    <recommendedName>
        <fullName evidence="5">HTH lysR-type domain-containing protein</fullName>
    </recommendedName>
</protein>
<dbReference type="AlphaFoldDB" id="A0A1E5LFE8"/>
<feature type="domain" description="HTH lysR-type" evidence="5">
    <location>
        <begin position="1"/>
        <end position="58"/>
    </location>
</feature>
<dbReference type="RefSeq" id="WP_069717232.1">
    <property type="nucleotide sequence ID" value="NZ_MJEH01000022.1"/>
</dbReference>
<dbReference type="Gene3D" id="1.10.10.10">
    <property type="entry name" value="Winged helix-like DNA-binding domain superfamily/Winged helix DNA-binding domain"/>
    <property type="match status" value="1"/>
</dbReference>
<keyword evidence="4" id="KW-0804">Transcription</keyword>
<dbReference type="Pfam" id="PF00126">
    <property type="entry name" value="HTH_1"/>
    <property type="match status" value="1"/>
</dbReference>
<dbReference type="GO" id="GO:0003700">
    <property type="term" value="F:DNA-binding transcription factor activity"/>
    <property type="evidence" value="ECO:0007669"/>
    <property type="project" value="InterPro"/>
</dbReference>
<comment type="similarity">
    <text evidence="1">Belongs to the LysR transcriptional regulatory family.</text>
</comment>
<dbReference type="EMBL" id="MJEH01000022">
    <property type="protein sequence ID" value="OEH92790.1"/>
    <property type="molecule type" value="Genomic_DNA"/>
</dbReference>
<dbReference type="InterPro" id="IPR000847">
    <property type="entry name" value="LysR_HTH_N"/>
</dbReference>